<feature type="compositionally biased region" description="Basic and acidic residues" evidence="5">
    <location>
        <begin position="261"/>
        <end position="272"/>
    </location>
</feature>
<dbReference type="OrthoDB" id="550424at2759"/>
<dbReference type="InterPro" id="IPR036869">
    <property type="entry name" value="J_dom_sf"/>
</dbReference>
<evidence type="ECO:0000256" key="5">
    <source>
        <dbReference type="SAM" id="MobiDB-lite"/>
    </source>
</evidence>
<dbReference type="CDD" id="cd06257">
    <property type="entry name" value="DnaJ"/>
    <property type="match status" value="1"/>
</dbReference>
<proteinExistence type="predicted"/>
<dbReference type="InterPro" id="IPR008971">
    <property type="entry name" value="HSP40/DnaJ_pept-bd"/>
</dbReference>
<dbReference type="EMBL" id="OB664388">
    <property type="protein sequence ID" value="CAD7232223.1"/>
    <property type="molecule type" value="Genomic_DNA"/>
</dbReference>
<dbReference type="InterPro" id="IPR001305">
    <property type="entry name" value="HSP_DnaJ_Cys-rich_dom"/>
</dbReference>
<evidence type="ECO:0000313" key="6">
    <source>
        <dbReference type="EMBL" id="CAD7232223.1"/>
    </source>
</evidence>
<dbReference type="Gene3D" id="1.10.287.110">
    <property type="entry name" value="DnaJ domain"/>
    <property type="match status" value="1"/>
</dbReference>
<dbReference type="PROSITE" id="PS00636">
    <property type="entry name" value="DNAJ_1"/>
    <property type="match status" value="1"/>
</dbReference>
<feature type="region of interest" description="Disordered" evidence="5">
    <location>
        <begin position="261"/>
        <end position="281"/>
    </location>
</feature>
<dbReference type="PRINTS" id="PR00625">
    <property type="entry name" value="JDOMAIN"/>
</dbReference>
<dbReference type="InterPro" id="IPR001623">
    <property type="entry name" value="DnaJ_domain"/>
</dbReference>
<evidence type="ECO:0000256" key="1">
    <source>
        <dbReference type="ARBA" id="ARBA00022723"/>
    </source>
</evidence>
<dbReference type="Pfam" id="PF00226">
    <property type="entry name" value="DnaJ"/>
    <property type="match status" value="1"/>
</dbReference>
<evidence type="ECO:0000256" key="4">
    <source>
        <dbReference type="ARBA" id="ARBA00022833"/>
    </source>
</evidence>
<dbReference type="GO" id="GO:0008270">
    <property type="term" value="F:zinc ion binding"/>
    <property type="evidence" value="ECO:0007669"/>
    <property type="project" value="UniProtKB-KW"/>
</dbReference>
<sequence>MVKETGYYDILGVKPGCSADELKKAYRKLALKYHPDKNPNEGEKFKQISQAFEVLSNPEKRAVYDEGGEQALKEGMGDRGGFSSPMDIFSMFFGGPARGRARGAKRGKDLVHPLGVTLEELYNGGIRKLALSKNVICSKCEGRGGKKDPEPCMSCRGMGMKTIVQQLGIGLVQHSQTVCPECRGQGEKINPRDRCKQRVHDDLVLVMELSLSEALTGFKKVIHTLDQRSLLVSSTPGEEDPIIPDDVEECVLHQFNVEAENRRRREQAQREAFDEDEDGPRGLLHLLTQDVQFNVEAENRRRREQAQREAFDEDEDGPRVFHAGGPGVQCASH</sequence>
<evidence type="ECO:0000256" key="2">
    <source>
        <dbReference type="ARBA" id="ARBA00022737"/>
    </source>
</evidence>
<dbReference type="GO" id="GO:0051082">
    <property type="term" value="F:unfolded protein binding"/>
    <property type="evidence" value="ECO:0007669"/>
    <property type="project" value="InterPro"/>
</dbReference>
<dbReference type="InterPro" id="IPR044713">
    <property type="entry name" value="DNJA1/2-like"/>
</dbReference>
<keyword evidence="2" id="KW-0677">Repeat</keyword>
<organism evidence="6">
    <name type="scientific">Cyprideis torosa</name>
    <dbReference type="NCBI Taxonomy" id="163714"/>
    <lineage>
        <taxon>Eukaryota</taxon>
        <taxon>Metazoa</taxon>
        <taxon>Ecdysozoa</taxon>
        <taxon>Arthropoda</taxon>
        <taxon>Crustacea</taxon>
        <taxon>Oligostraca</taxon>
        <taxon>Ostracoda</taxon>
        <taxon>Podocopa</taxon>
        <taxon>Podocopida</taxon>
        <taxon>Cytherocopina</taxon>
        <taxon>Cytheroidea</taxon>
        <taxon>Cytherideidae</taxon>
        <taxon>Cyprideis</taxon>
    </lineage>
</organism>
<dbReference type="PROSITE" id="PS51188">
    <property type="entry name" value="ZF_CR"/>
    <property type="match status" value="1"/>
</dbReference>
<name>A0A7R8WKH5_9CRUS</name>
<dbReference type="Pfam" id="PF00684">
    <property type="entry name" value="DnaJ_CXXCXGXG"/>
    <property type="match status" value="1"/>
</dbReference>
<dbReference type="InterPro" id="IPR018253">
    <property type="entry name" value="DnaJ_domain_CS"/>
</dbReference>
<dbReference type="SUPFAM" id="SSF46565">
    <property type="entry name" value="Chaperone J-domain"/>
    <property type="match status" value="1"/>
</dbReference>
<dbReference type="GO" id="GO:0006457">
    <property type="term" value="P:protein folding"/>
    <property type="evidence" value="ECO:0007669"/>
    <property type="project" value="InterPro"/>
</dbReference>
<dbReference type="SMART" id="SM00271">
    <property type="entry name" value="DnaJ"/>
    <property type="match status" value="1"/>
</dbReference>
<gene>
    <name evidence="6" type="ORF">CTOB1V02_LOCUS10061</name>
</gene>
<reference evidence="6" key="1">
    <citation type="submission" date="2020-11" db="EMBL/GenBank/DDBJ databases">
        <authorList>
            <person name="Tran Van P."/>
        </authorList>
    </citation>
    <scope>NUCLEOTIDE SEQUENCE</scope>
</reference>
<dbReference type="PROSITE" id="PS50076">
    <property type="entry name" value="DNAJ_2"/>
    <property type="match status" value="1"/>
</dbReference>
<keyword evidence="3" id="KW-0863">Zinc-finger</keyword>
<evidence type="ECO:0000256" key="3">
    <source>
        <dbReference type="ARBA" id="ARBA00022771"/>
    </source>
</evidence>
<feature type="region of interest" description="Disordered" evidence="5">
    <location>
        <begin position="295"/>
        <end position="333"/>
    </location>
</feature>
<dbReference type="InterPro" id="IPR036410">
    <property type="entry name" value="HSP_DnaJ_Cys-rich_dom_sf"/>
</dbReference>
<dbReference type="Gene3D" id="2.60.260.20">
    <property type="entry name" value="Urease metallochaperone UreE, N-terminal domain"/>
    <property type="match status" value="2"/>
</dbReference>
<dbReference type="FunFam" id="1.10.287.110:FF:000014">
    <property type="entry name" value="dnaJ homolog subfamily A member 1"/>
    <property type="match status" value="1"/>
</dbReference>
<dbReference type="CDD" id="cd10719">
    <property type="entry name" value="DnaJ_zf"/>
    <property type="match status" value="1"/>
</dbReference>
<keyword evidence="4" id="KW-0862">Zinc</keyword>
<dbReference type="Gene3D" id="2.10.230.10">
    <property type="entry name" value="Heat shock protein DnaJ, cysteine-rich domain"/>
    <property type="match status" value="1"/>
</dbReference>
<protein>
    <submittedName>
        <fullName evidence="6">Uncharacterized protein</fullName>
    </submittedName>
</protein>
<dbReference type="PANTHER" id="PTHR43888">
    <property type="entry name" value="DNAJ-LIKE-2, ISOFORM A-RELATED"/>
    <property type="match status" value="1"/>
</dbReference>
<feature type="compositionally biased region" description="Basic and acidic residues" evidence="5">
    <location>
        <begin position="297"/>
        <end position="310"/>
    </location>
</feature>
<dbReference type="SUPFAM" id="SSF57938">
    <property type="entry name" value="DnaJ/Hsp40 cysteine-rich domain"/>
    <property type="match status" value="1"/>
</dbReference>
<keyword evidence="1" id="KW-0479">Metal-binding</keyword>
<dbReference type="GO" id="GO:0030544">
    <property type="term" value="F:Hsp70 protein binding"/>
    <property type="evidence" value="ECO:0007669"/>
    <property type="project" value="InterPro"/>
</dbReference>
<dbReference type="FunFam" id="2.10.230.10:FF:000001">
    <property type="entry name" value="DnaJ subfamily A member 2"/>
    <property type="match status" value="1"/>
</dbReference>
<accession>A0A7R8WKH5</accession>
<dbReference type="SUPFAM" id="SSF49493">
    <property type="entry name" value="HSP40/DnaJ peptide-binding domain"/>
    <property type="match status" value="2"/>
</dbReference>
<dbReference type="AlphaFoldDB" id="A0A7R8WKH5"/>